<comment type="caution">
    <text evidence="1">The sequence shown here is derived from an EMBL/GenBank/DDBJ whole genome shotgun (WGS) entry which is preliminary data.</text>
</comment>
<protein>
    <submittedName>
        <fullName evidence="1">Uncharacterized protein</fullName>
    </submittedName>
</protein>
<sequence length="83" mass="9417">MLSQEVVDKLKYKLSIQVAKERSQPLLPKGIETLMRDKVEVFPTDLPEVSSNKLLVRYETLLILASRLCLEAVLLSIVKGHLQ</sequence>
<proteinExistence type="predicted"/>
<name>A0A438D5C9_VITVI</name>
<reference evidence="1 2" key="1">
    <citation type="journal article" date="2018" name="PLoS Genet.">
        <title>Population sequencing reveals clonal diversity and ancestral inbreeding in the grapevine cultivar Chardonnay.</title>
        <authorList>
            <person name="Roach M.J."/>
            <person name="Johnson D.L."/>
            <person name="Bohlmann J."/>
            <person name="van Vuuren H.J."/>
            <person name="Jones S.J."/>
            <person name="Pretorius I.S."/>
            <person name="Schmidt S.A."/>
            <person name="Borneman A.R."/>
        </authorList>
    </citation>
    <scope>NUCLEOTIDE SEQUENCE [LARGE SCALE GENOMIC DNA]</scope>
    <source>
        <strain evidence="2">cv. Chardonnay</strain>
        <tissue evidence="1">Leaf</tissue>
    </source>
</reference>
<gene>
    <name evidence="1" type="ORF">CK203_086054</name>
</gene>
<accession>A0A438D5C9</accession>
<evidence type="ECO:0000313" key="2">
    <source>
        <dbReference type="Proteomes" id="UP000288805"/>
    </source>
</evidence>
<dbReference type="Proteomes" id="UP000288805">
    <property type="component" value="Unassembled WGS sequence"/>
</dbReference>
<dbReference type="EMBL" id="QGNW01001792">
    <property type="protein sequence ID" value="RVW30607.1"/>
    <property type="molecule type" value="Genomic_DNA"/>
</dbReference>
<dbReference type="AlphaFoldDB" id="A0A438D5C9"/>
<evidence type="ECO:0000313" key="1">
    <source>
        <dbReference type="EMBL" id="RVW30607.1"/>
    </source>
</evidence>
<organism evidence="1 2">
    <name type="scientific">Vitis vinifera</name>
    <name type="common">Grape</name>
    <dbReference type="NCBI Taxonomy" id="29760"/>
    <lineage>
        <taxon>Eukaryota</taxon>
        <taxon>Viridiplantae</taxon>
        <taxon>Streptophyta</taxon>
        <taxon>Embryophyta</taxon>
        <taxon>Tracheophyta</taxon>
        <taxon>Spermatophyta</taxon>
        <taxon>Magnoliopsida</taxon>
        <taxon>eudicotyledons</taxon>
        <taxon>Gunneridae</taxon>
        <taxon>Pentapetalae</taxon>
        <taxon>rosids</taxon>
        <taxon>Vitales</taxon>
        <taxon>Vitaceae</taxon>
        <taxon>Viteae</taxon>
        <taxon>Vitis</taxon>
    </lineage>
</organism>